<feature type="transmembrane region" description="Helical" evidence="10">
    <location>
        <begin position="120"/>
        <end position="139"/>
    </location>
</feature>
<proteinExistence type="inferred from homology"/>
<comment type="subcellular location">
    <subcellularLocation>
        <location evidence="10">Cell inner membrane</location>
        <topology evidence="10">Multi-pass membrane protein</topology>
    </subcellularLocation>
</comment>
<evidence type="ECO:0000256" key="10">
    <source>
        <dbReference type="HAMAP-Rule" id="MF_00462"/>
    </source>
</evidence>
<keyword evidence="10" id="KW-1003">Cell membrane</keyword>
<comment type="cofactor">
    <cofactor evidence="10">
        <name>FMN</name>
        <dbReference type="ChEBI" id="CHEBI:58210"/>
    </cofactor>
</comment>
<dbReference type="NCBIfam" id="TIGR01946">
    <property type="entry name" value="rnfD"/>
    <property type="match status" value="1"/>
</dbReference>
<dbReference type="Proteomes" id="UP001201273">
    <property type="component" value="Unassembled WGS sequence"/>
</dbReference>
<sequence length="351" mass="38030">MKFALASSPFGRKMFKTPDLMRLVILCLLPGIFVQWYVFGWGNLIQIIIAGLFAVITEAVIVAIRKRPVLPTIRDNSALLTGVLLGISLPPYTPWWITAIGIVFAILVAKHLYGGLGQNLFNPAMVAYVLLLISFPVHMTSWAPPEALMQHSVTLADAWSMITTGFSIDGYSLHQIKIAVDGTTMATPLDTLKTDLGHGLTASESMTKPIFGTFAGYGTEWVSFAFLVGGLVLLKQKAIGWQIPVSFIGGLFLFALIGYLGDPDASASPLLHLFSGATMFAAFFILTDPVTASTTVRGRIIFGLLIALLTYVIRTWGGYPDAVAFAVILANMCVPLIDYYTQPVVYGSKKA</sequence>
<evidence type="ECO:0000313" key="12">
    <source>
        <dbReference type="Proteomes" id="UP001201273"/>
    </source>
</evidence>
<keyword evidence="3 10" id="KW-0285">Flavoprotein</keyword>
<feature type="transmembrane region" description="Helical" evidence="10">
    <location>
        <begin position="214"/>
        <end position="234"/>
    </location>
</feature>
<dbReference type="HAMAP" id="MF_00462">
    <property type="entry name" value="RsxD_RnfD"/>
    <property type="match status" value="1"/>
</dbReference>
<evidence type="ECO:0000256" key="3">
    <source>
        <dbReference type="ARBA" id="ARBA00022630"/>
    </source>
</evidence>
<accession>A0ABS8WGT2</accession>
<dbReference type="PANTHER" id="PTHR30578">
    <property type="entry name" value="ELECTRON TRANSPORT COMPLEX PROTEIN RNFD"/>
    <property type="match status" value="1"/>
</dbReference>
<feature type="transmembrane region" description="Helical" evidence="10">
    <location>
        <begin position="20"/>
        <end position="38"/>
    </location>
</feature>
<keyword evidence="10" id="KW-0997">Cell inner membrane</keyword>
<dbReference type="EMBL" id="JAIMJA010000025">
    <property type="protein sequence ID" value="MCE2596809.1"/>
    <property type="molecule type" value="Genomic_DNA"/>
</dbReference>
<feature type="transmembrane region" description="Helical" evidence="10">
    <location>
        <begin position="241"/>
        <end position="261"/>
    </location>
</feature>
<evidence type="ECO:0000256" key="2">
    <source>
        <dbReference type="ARBA" id="ARBA00022553"/>
    </source>
</evidence>
<evidence type="ECO:0000256" key="1">
    <source>
        <dbReference type="ARBA" id="ARBA00022448"/>
    </source>
</evidence>
<feature type="transmembrane region" description="Helical" evidence="10">
    <location>
        <begin position="44"/>
        <end position="64"/>
    </location>
</feature>
<feature type="transmembrane region" description="Helical" evidence="10">
    <location>
        <begin position="267"/>
        <end position="286"/>
    </location>
</feature>
<keyword evidence="2 10" id="KW-0597">Phosphoprotein</keyword>
<name>A0ABS8WGT2_9GAMM</name>
<organism evidence="11 12">
    <name type="scientific">Motilimonas cestriensis</name>
    <dbReference type="NCBI Taxonomy" id="2742685"/>
    <lineage>
        <taxon>Bacteria</taxon>
        <taxon>Pseudomonadati</taxon>
        <taxon>Pseudomonadota</taxon>
        <taxon>Gammaproteobacteria</taxon>
        <taxon>Alteromonadales</taxon>
        <taxon>Alteromonadales genera incertae sedis</taxon>
        <taxon>Motilimonas</taxon>
    </lineage>
</organism>
<feature type="modified residue" description="FMN phosphoryl threonine" evidence="10">
    <location>
        <position position="187"/>
    </location>
</feature>
<dbReference type="NCBIfam" id="NF002011">
    <property type="entry name" value="PRK00816.1"/>
    <property type="match status" value="1"/>
</dbReference>
<keyword evidence="4 10" id="KW-0288">FMN</keyword>
<keyword evidence="7 10" id="KW-0249">Electron transport</keyword>
<dbReference type="Pfam" id="PF03116">
    <property type="entry name" value="NQR2_RnfD_RnfE"/>
    <property type="match status" value="1"/>
</dbReference>
<keyword evidence="12" id="KW-1185">Reference proteome</keyword>
<comment type="similarity">
    <text evidence="10">Belongs to the NqrB/RnfD family.</text>
</comment>
<evidence type="ECO:0000256" key="7">
    <source>
        <dbReference type="ARBA" id="ARBA00022982"/>
    </source>
</evidence>
<reference evidence="11 12" key="1">
    <citation type="journal article" date="2022" name="Environ. Microbiol. Rep.">
        <title>Eco-phylogenetic analyses reveal divergent evolution of vitamin B12 metabolism in the marine bacterial family 'Psychromonadaceae'.</title>
        <authorList>
            <person name="Jin X."/>
            <person name="Yang Y."/>
            <person name="Cao H."/>
            <person name="Gao B."/>
            <person name="Zhao Z."/>
        </authorList>
    </citation>
    <scope>NUCLEOTIDE SEQUENCE [LARGE SCALE GENOMIC DNA]</scope>
    <source>
        <strain evidence="11 12">MKS20</strain>
    </source>
</reference>
<feature type="transmembrane region" description="Helical" evidence="10">
    <location>
        <begin position="298"/>
        <end position="316"/>
    </location>
</feature>
<evidence type="ECO:0000256" key="6">
    <source>
        <dbReference type="ARBA" id="ARBA00022967"/>
    </source>
</evidence>
<keyword evidence="1 10" id="KW-0813">Transport</keyword>
<protein>
    <recommendedName>
        <fullName evidence="10">Ion-translocating oxidoreductase complex subunit D</fullName>
        <ecNumber evidence="10">7.-.-.-</ecNumber>
    </recommendedName>
    <alternativeName>
        <fullName evidence="10">Rnf electron transport complex subunit D</fullName>
    </alternativeName>
</protein>
<feature type="transmembrane region" description="Helical" evidence="10">
    <location>
        <begin position="95"/>
        <end position="113"/>
    </location>
</feature>
<keyword evidence="5 10" id="KW-0812">Transmembrane</keyword>
<dbReference type="PANTHER" id="PTHR30578:SF0">
    <property type="entry name" value="ION-TRANSLOCATING OXIDOREDUCTASE COMPLEX SUBUNIT D"/>
    <property type="match status" value="1"/>
</dbReference>
<evidence type="ECO:0000256" key="5">
    <source>
        <dbReference type="ARBA" id="ARBA00022692"/>
    </source>
</evidence>
<keyword evidence="6 10" id="KW-1278">Translocase</keyword>
<gene>
    <name evidence="11" type="primary">rsxD</name>
    <name evidence="10" type="synonym">rnfD</name>
    <name evidence="11" type="ORF">K6Y31_18690</name>
</gene>
<evidence type="ECO:0000256" key="4">
    <source>
        <dbReference type="ARBA" id="ARBA00022643"/>
    </source>
</evidence>
<evidence type="ECO:0000313" key="11">
    <source>
        <dbReference type="EMBL" id="MCE2596809.1"/>
    </source>
</evidence>
<dbReference type="EC" id="7.-.-.-" evidence="10"/>
<feature type="transmembrane region" description="Helical" evidence="10">
    <location>
        <begin position="322"/>
        <end position="341"/>
    </location>
</feature>
<comment type="caution">
    <text evidence="11">The sequence shown here is derived from an EMBL/GenBank/DDBJ whole genome shotgun (WGS) entry which is preliminary data.</text>
</comment>
<comment type="function">
    <text evidence="10">Part of a membrane-bound complex that couples electron transfer with translocation of ions across the membrane.</text>
</comment>
<dbReference type="InterPro" id="IPR004338">
    <property type="entry name" value="NqrB/RnfD"/>
</dbReference>
<comment type="subunit">
    <text evidence="10">The complex is composed of six subunits: RnfA, RnfB, RnfC, RnfD, RnfE and RnfG.</text>
</comment>
<dbReference type="InterPro" id="IPR011303">
    <property type="entry name" value="RnfD_bac"/>
</dbReference>
<dbReference type="RefSeq" id="WP_233054527.1">
    <property type="nucleotide sequence ID" value="NZ_JAIMJA010000025.1"/>
</dbReference>
<keyword evidence="9 10" id="KW-0472">Membrane</keyword>
<keyword evidence="8 10" id="KW-1133">Transmembrane helix</keyword>
<evidence type="ECO:0000256" key="8">
    <source>
        <dbReference type="ARBA" id="ARBA00022989"/>
    </source>
</evidence>
<evidence type="ECO:0000256" key="9">
    <source>
        <dbReference type="ARBA" id="ARBA00023136"/>
    </source>
</evidence>